<keyword evidence="1" id="KW-0472">Membrane</keyword>
<evidence type="ECO:0000313" key="2">
    <source>
        <dbReference type="EMBL" id="KRL14740.1"/>
    </source>
</evidence>
<sequence>MFIAKGLNIERKKQITLILGFLRIKFALLTIIVLRQFECGAILSVRRAFVYF</sequence>
<evidence type="ECO:0000313" key="3">
    <source>
        <dbReference type="Proteomes" id="UP000051330"/>
    </source>
</evidence>
<protein>
    <submittedName>
        <fullName evidence="2">Uncharacterized protein</fullName>
    </submittedName>
</protein>
<proteinExistence type="predicted"/>
<comment type="caution">
    <text evidence="2">The sequence shown here is derived from an EMBL/GenBank/DDBJ whole genome shotgun (WGS) entry which is preliminary data.</text>
</comment>
<keyword evidence="3" id="KW-1185">Reference proteome</keyword>
<accession>A0A0R1N8R0</accession>
<dbReference type="EMBL" id="AZEC01000001">
    <property type="protein sequence ID" value="KRL14740.1"/>
    <property type="molecule type" value="Genomic_DNA"/>
</dbReference>
<keyword evidence="1" id="KW-0812">Transmembrane</keyword>
<feature type="transmembrane region" description="Helical" evidence="1">
    <location>
        <begin position="15"/>
        <end position="34"/>
    </location>
</feature>
<reference evidence="2 3" key="1">
    <citation type="journal article" date="2015" name="Genome Announc.">
        <title>Expanding the biotechnology potential of lactobacilli through comparative genomics of 213 strains and associated genera.</title>
        <authorList>
            <person name="Sun Z."/>
            <person name="Harris H.M."/>
            <person name="McCann A."/>
            <person name="Guo C."/>
            <person name="Argimon S."/>
            <person name="Zhang W."/>
            <person name="Yang X."/>
            <person name="Jeffery I.B."/>
            <person name="Cooney J.C."/>
            <person name="Kagawa T.F."/>
            <person name="Liu W."/>
            <person name="Song Y."/>
            <person name="Salvetti E."/>
            <person name="Wrobel A."/>
            <person name="Rasinkangas P."/>
            <person name="Parkhill J."/>
            <person name="Rea M.C."/>
            <person name="O'Sullivan O."/>
            <person name="Ritari J."/>
            <person name="Douillard F.P."/>
            <person name="Paul Ross R."/>
            <person name="Yang R."/>
            <person name="Briner A.E."/>
            <person name="Felis G.E."/>
            <person name="de Vos W.M."/>
            <person name="Barrangou R."/>
            <person name="Klaenhammer T.R."/>
            <person name="Caufield P.W."/>
            <person name="Cui Y."/>
            <person name="Zhang H."/>
            <person name="O'Toole P.W."/>
        </authorList>
    </citation>
    <scope>NUCLEOTIDE SEQUENCE [LARGE SCALE GENOMIC DNA]</scope>
    <source>
        <strain evidence="2 3">DSM 12744</strain>
    </source>
</reference>
<dbReference type="AlphaFoldDB" id="A0A0R1N8R0"/>
<name>A0A0R1N8R0_9LACO</name>
<dbReference type="Proteomes" id="UP000051330">
    <property type="component" value="Unassembled WGS sequence"/>
</dbReference>
<organism evidence="2 3">
    <name type="scientific">Schleiferilactobacillus perolens DSM 12744</name>
    <dbReference type="NCBI Taxonomy" id="1423792"/>
    <lineage>
        <taxon>Bacteria</taxon>
        <taxon>Bacillati</taxon>
        <taxon>Bacillota</taxon>
        <taxon>Bacilli</taxon>
        <taxon>Lactobacillales</taxon>
        <taxon>Lactobacillaceae</taxon>
        <taxon>Schleiferilactobacillus</taxon>
    </lineage>
</organism>
<dbReference type="PATRIC" id="fig|1423792.3.peg.401"/>
<gene>
    <name evidence="2" type="ORF">FD09_GL000399</name>
</gene>
<keyword evidence="1" id="KW-1133">Transmembrane helix</keyword>
<evidence type="ECO:0000256" key="1">
    <source>
        <dbReference type="SAM" id="Phobius"/>
    </source>
</evidence>